<dbReference type="Proteomes" id="UP000688947">
    <property type="component" value="Unassembled WGS sequence"/>
</dbReference>
<dbReference type="VEuPathDB" id="FungiDB:PC110_g3450"/>
<accession>A0A8T1UW39</accession>
<evidence type="ECO:0000313" key="1">
    <source>
        <dbReference type="EMBL" id="KAG6971450.1"/>
    </source>
</evidence>
<sequence length="103" mass="11459">MAASSQGEDDEERRALERELAAELAAISAQDVWLDEDLNGDVDENDDIAGCGRNGEIEMDYVRLDLDNVLKQVTISLADDAQDLLDEEHQVPPTSWELLLQSM</sequence>
<proteinExistence type="predicted"/>
<organism evidence="1 2">
    <name type="scientific">Phytophthora cactorum</name>
    <dbReference type="NCBI Taxonomy" id="29920"/>
    <lineage>
        <taxon>Eukaryota</taxon>
        <taxon>Sar</taxon>
        <taxon>Stramenopiles</taxon>
        <taxon>Oomycota</taxon>
        <taxon>Peronosporomycetes</taxon>
        <taxon>Peronosporales</taxon>
        <taxon>Peronosporaceae</taxon>
        <taxon>Phytophthora</taxon>
    </lineage>
</organism>
<reference evidence="1" key="1">
    <citation type="submission" date="2021-01" db="EMBL/GenBank/DDBJ databases">
        <title>Phytophthora aleatoria, a newly-described species from Pinus radiata is distinct from Phytophthora cactorum isolates based on comparative genomics.</title>
        <authorList>
            <person name="Mcdougal R."/>
            <person name="Panda P."/>
            <person name="Williams N."/>
            <person name="Studholme D.J."/>
        </authorList>
    </citation>
    <scope>NUCLEOTIDE SEQUENCE</scope>
    <source>
        <strain evidence="1">NZFS 3830</strain>
    </source>
</reference>
<protein>
    <submittedName>
        <fullName evidence="1">Uncharacterized protein</fullName>
    </submittedName>
</protein>
<dbReference type="OrthoDB" id="113091at2759"/>
<comment type="caution">
    <text evidence="1">The sequence shown here is derived from an EMBL/GenBank/DDBJ whole genome shotgun (WGS) entry which is preliminary data.</text>
</comment>
<evidence type="ECO:0000313" key="2">
    <source>
        <dbReference type="Proteomes" id="UP000688947"/>
    </source>
</evidence>
<dbReference type="EMBL" id="JAENGZ010000052">
    <property type="protein sequence ID" value="KAG6971450.1"/>
    <property type="molecule type" value="Genomic_DNA"/>
</dbReference>
<name>A0A8T1UW39_9STRA</name>
<dbReference type="AlphaFoldDB" id="A0A8T1UW39"/>
<gene>
    <name evidence="1" type="ORF">JG687_00002046</name>
</gene>